<dbReference type="InterPro" id="IPR008769">
    <property type="entry name" value="PhaF_PhaI"/>
</dbReference>
<name>A0A366EMM3_9HYPH</name>
<keyword evidence="3" id="KW-1185">Reference proteome</keyword>
<accession>A0A366EMM3</accession>
<comment type="caution">
    <text evidence="2">The sequence shown here is derived from an EMBL/GenBank/DDBJ whole genome shotgun (WGS) entry which is preliminary data.</text>
</comment>
<proteinExistence type="predicted"/>
<dbReference type="Proteomes" id="UP000253529">
    <property type="component" value="Unassembled WGS sequence"/>
</dbReference>
<organism evidence="2 3">
    <name type="scientific">Roseiarcus fermentans</name>
    <dbReference type="NCBI Taxonomy" id="1473586"/>
    <lineage>
        <taxon>Bacteria</taxon>
        <taxon>Pseudomonadati</taxon>
        <taxon>Pseudomonadota</taxon>
        <taxon>Alphaproteobacteria</taxon>
        <taxon>Hyphomicrobiales</taxon>
        <taxon>Roseiarcaceae</taxon>
        <taxon>Roseiarcus</taxon>
    </lineage>
</organism>
<evidence type="ECO:0000313" key="3">
    <source>
        <dbReference type="Proteomes" id="UP000253529"/>
    </source>
</evidence>
<protein>
    <submittedName>
        <fullName evidence="2">Poly(Hydroxyalkanoate) granule-associated protein</fullName>
    </submittedName>
</protein>
<dbReference type="PANTHER" id="PTHR38664">
    <property type="entry name" value="SLR0058 PROTEIN"/>
    <property type="match status" value="1"/>
</dbReference>
<dbReference type="PANTHER" id="PTHR38664:SF1">
    <property type="entry name" value="SLR0058 PROTEIN"/>
    <property type="match status" value="1"/>
</dbReference>
<dbReference type="EMBL" id="QNRK01000050">
    <property type="protein sequence ID" value="RBP02705.1"/>
    <property type="molecule type" value="Genomic_DNA"/>
</dbReference>
<sequence length="140" mass="15726">MPKKLKELAEESTENQLAARIRESANQIWLAGLGAFSMAQQEGVKVFESLVQEGEKIQEKTKSVADERLAEMRSKATGTWDKLEKVFEDRVARALHSLSVPSRQDIDTLTQRVAELTDIAKKLSAEEEPGRPRAHRPKAE</sequence>
<dbReference type="Pfam" id="PF05597">
    <property type="entry name" value="Phasin"/>
    <property type="match status" value="1"/>
</dbReference>
<evidence type="ECO:0000313" key="2">
    <source>
        <dbReference type="EMBL" id="RBP02705.1"/>
    </source>
</evidence>
<evidence type="ECO:0000256" key="1">
    <source>
        <dbReference type="SAM" id="MobiDB-lite"/>
    </source>
</evidence>
<reference evidence="2 3" key="1">
    <citation type="submission" date="2018-06" db="EMBL/GenBank/DDBJ databases">
        <title>Genomic Encyclopedia of Type Strains, Phase IV (KMG-IV): sequencing the most valuable type-strain genomes for metagenomic binning, comparative biology and taxonomic classification.</title>
        <authorList>
            <person name="Goeker M."/>
        </authorList>
    </citation>
    <scope>NUCLEOTIDE SEQUENCE [LARGE SCALE GENOMIC DNA]</scope>
    <source>
        <strain evidence="2 3">DSM 24875</strain>
    </source>
</reference>
<dbReference type="OrthoDB" id="5801582at2"/>
<feature type="region of interest" description="Disordered" evidence="1">
    <location>
        <begin position="121"/>
        <end position="140"/>
    </location>
</feature>
<dbReference type="RefSeq" id="WP_113893337.1">
    <property type="nucleotide sequence ID" value="NZ_QNRK01000050.1"/>
</dbReference>
<gene>
    <name evidence="2" type="ORF">DFR50_15038</name>
</gene>
<dbReference type="AlphaFoldDB" id="A0A366EMM3"/>